<evidence type="ECO:0000256" key="2">
    <source>
        <dbReference type="ARBA" id="ARBA00023002"/>
    </source>
</evidence>
<dbReference type="STRING" id="4999.A0A1Y1UKT8"/>
<dbReference type="InParanoid" id="A0A1Y1UKT8"/>
<dbReference type="SUPFAM" id="SSF55347">
    <property type="entry name" value="Glyceraldehyde-3-phosphate dehydrogenase-like, C-terminal domain"/>
    <property type="match status" value="1"/>
</dbReference>
<dbReference type="Gene3D" id="3.40.50.720">
    <property type="entry name" value="NAD(P)-binding Rossmann-like Domain"/>
    <property type="match status" value="1"/>
</dbReference>
<dbReference type="OrthoDB" id="2129491at2759"/>
<dbReference type="EMBL" id="NBSH01000004">
    <property type="protein sequence ID" value="ORX38668.1"/>
    <property type="molecule type" value="Genomic_DNA"/>
</dbReference>
<dbReference type="InterPro" id="IPR055170">
    <property type="entry name" value="GFO_IDH_MocA-like_dom"/>
</dbReference>
<protein>
    <recommendedName>
        <fullName evidence="3">D-xylose 1-dehydrogenase (NADP(+), D-xylono-1,5-lactone-forming)</fullName>
        <ecNumber evidence="3">1.1.1.179</ecNumber>
    </recommendedName>
    <alternativeName>
        <fullName evidence="4">D-xylose-NADP dehydrogenase</fullName>
    </alternativeName>
</protein>
<evidence type="ECO:0000256" key="1">
    <source>
        <dbReference type="ARBA" id="ARBA00010928"/>
    </source>
</evidence>
<dbReference type="InterPro" id="IPR050984">
    <property type="entry name" value="Gfo/Idh/MocA_domain"/>
</dbReference>
<dbReference type="InterPro" id="IPR000683">
    <property type="entry name" value="Gfo/Idh/MocA-like_OxRdtase_N"/>
</dbReference>
<evidence type="ECO:0000259" key="6">
    <source>
        <dbReference type="Pfam" id="PF01408"/>
    </source>
</evidence>
<evidence type="ECO:0000259" key="7">
    <source>
        <dbReference type="Pfam" id="PF22725"/>
    </source>
</evidence>
<dbReference type="PROSITE" id="PS51257">
    <property type="entry name" value="PROKAR_LIPOPROTEIN"/>
    <property type="match status" value="1"/>
</dbReference>
<dbReference type="FunCoup" id="A0A1Y1UKT8">
    <property type="interactions" value="3"/>
</dbReference>
<dbReference type="GeneID" id="33555907"/>
<gene>
    <name evidence="8" type="ORF">BD324DRAFT_608065</name>
</gene>
<dbReference type="Pfam" id="PF01408">
    <property type="entry name" value="GFO_IDH_MocA"/>
    <property type="match status" value="1"/>
</dbReference>
<dbReference type="GO" id="GO:0047837">
    <property type="term" value="F:D-xylose 1-dehydrogenase (NADP+) activity"/>
    <property type="evidence" value="ECO:0007669"/>
    <property type="project" value="UniProtKB-EC"/>
</dbReference>
<dbReference type="AlphaFoldDB" id="A0A1Y1UKT8"/>
<reference evidence="8 9" key="1">
    <citation type="submission" date="2017-03" db="EMBL/GenBank/DDBJ databases">
        <title>Widespread Adenine N6-methylation of Active Genes in Fungi.</title>
        <authorList>
            <consortium name="DOE Joint Genome Institute"/>
            <person name="Mondo S.J."/>
            <person name="Dannebaum R.O."/>
            <person name="Kuo R.C."/>
            <person name="Louie K.B."/>
            <person name="Bewick A.J."/>
            <person name="Labutti K."/>
            <person name="Haridas S."/>
            <person name="Kuo A."/>
            <person name="Salamov A."/>
            <person name="Ahrendt S.R."/>
            <person name="Lau R."/>
            <person name="Bowen B.P."/>
            <person name="Lipzen A."/>
            <person name="Sullivan W."/>
            <person name="Andreopoulos W.B."/>
            <person name="Clum A."/>
            <person name="Lindquist E."/>
            <person name="Daum C."/>
            <person name="Northen T.R."/>
            <person name="Ramamoorthy G."/>
            <person name="Schmitz R.J."/>
            <person name="Gryganskyi A."/>
            <person name="Culley D."/>
            <person name="Magnuson J."/>
            <person name="James T.Y."/>
            <person name="O'Malley M.A."/>
            <person name="Stajich J.E."/>
            <person name="Spatafora J.W."/>
            <person name="Visel A."/>
            <person name="Grigoriev I.V."/>
        </authorList>
    </citation>
    <scope>NUCLEOTIDE SEQUENCE [LARGE SCALE GENOMIC DNA]</scope>
    <source>
        <strain evidence="8 9">NRRL Y-17943</strain>
    </source>
</reference>
<evidence type="ECO:0000256" key="3">
    <source>
        <dbReference type="ARBA" id="ARBA00038984"/>
    </source>
</evidence>
<dbReference type="SUPFAM" id="SSF51735">
    <property type="entry name" value="NAD(P)-binding Rossmann-fold domains"/>
    <property type="match status" value="1"/>
</dbReference>
<sequence>MSSKPFVAQWGVVGCGWISSEFVMDITRPTSLRKVSDVSHALAAVGSRSLPKAEDFISKYCPDGACGQKDGLVDFKPRAYGSYKEVADDPNVNIVYVGTMNTSHYDDAKMALEAGKHCLLEKPATLNAAEWKDLSGLAKSRDLFLMEAVWTRFNPVMLAIQQAVHIDKVIGDVHVVRSDHSMDLYGKQPDTHRCLSADLAGGPMLDVGPYPMVWSLMMLFRHPKNDMSPPEKVAGTMLLHSTGVDLATGWTMTFPKIKAIAYCTTNLFEDTDKKAHTRIVGSEGEIVVQGHTSRPVGYTVRRLIDPSRSDGKYHPDEVHDMGFEGFGLSWEADQVARCLKAGLTECPTMLHKETQMTMEIFDKLRLEGGYHYLPGLERIPLKP</sequence>
<dbReference type="EC" id="1.1.1.179" evidence="3"/>
<accession>A0A1Y1UKT8</accession>
<name>A0A1Y1UKT8_9TREE</name>
<evidence type="ECO:0000256" key="5">
    <source>
        <dbReference type="ARBA" id="ARBA00049233"/>
    </source>
</evidence>
<dbReference type="Proteomes" id="UP000193218">
    <property type="component" value="Unassembled WGS sequence"/>
</dbReference>
<comment type="similarity">
    <text evidence="1">Belongs to the Gfo/Idh/MocA family.</text>
</comment>
<dbReference type="PANTHER" id="PTHR22604">
    <property type="entry name" value="OXIDOREDUCTASES"/>
    <property type="match status" value="1"/>
</dbReference>
<comment type="caution">
    <text evidence="8">The sequence shown here is derived from an EMBL/GenBank/DDBJ whole genome shotgun (WGS) entry which is preliminary data.</text>
</comment>
<dbReference type="PANTHER" id="PTHR22604:SF105">
    <property type="entry name" value="TRANS-1,2-DIHYDROBENZENE-1,2-DIOL DEHYDROGENASE"/>
    <property type="match status" value="1"/>
</dbReference>
<comment type="catalytic activity">
    <reaction evidence="5">
        <text>D-xylose + NADP(+) = D-xylono-1,5-lactone + NADPH + H(+)</text>
        <dbReference type="Rhea" id="RHEA:22000"/>
        <dbReference type="ChEBI" id="CHEBI:15378"/>
        <dbReference type="ChEBI" id="CHEBI:15867"/>
        <dbReference type="ChEBI" id="CHEBI:53455"/>
        <dbReference type="ChEBI" id="CHEBI:57783"/>
        <dbReference type="ChEBI" id="CHEBI:58349"/>
        <dbReference type="EC" id="1.1.1.179"/>
    </reaction>
</comment>
<proteinExistence type="inferred from homology"/>
<evidence type="ECO:0000313" key="9">
    <source>
        <dbReference type="Proteomes" id="UP000193218"/>
    </source>
</evidence>
<dbReference type="RefSeq" id="XP_021872590.1">
    <property type="nucleotide sequence ID" value="XM_022014099.1"/>
</dbReference>
<keyword evidence="9" id="KW-1185">Reference proteome</keyword>
<dbReference type="Gene3D" id="3.30.360.10">
    <property type="entry name" value="Dihydrodipicolinate Reductase, domain 2"/>
    <property type="match status" value="1"/>
</dbReference>
<dbReference type="InterPro" id="IPR036291">
    <property type="entry name" value="NAD(P)-bd_dom_sf"/>
</dbReference>
<feature type="domain" description="GFO/IDH/MocA-like oxidoreductase" evidence="7">
    <location>
        <begin position="167"/>
        <end position="286"/>
    </location>
</feature>
<evidence type="ECO:0000313" key="8">
    <source>
        <dbReference type="EMBL" id="ORX38668.1"/>
    </source>
</evidence>
<evidence type="ECO:0000256" key="4">
    <source>
        <dbReference type="ARBA" id="ARBA00042988"/>
    </source>
</evidence>
<keyword evidence="2" id="KW-0560">Oxidoreductase</keyword>
<dbReference type="Pfam" id="PF22725">
    <property type="entry name" value="GFO_IDH_MocA_C3"/>
    <property type="match status" value="1"/>
</dbReference>
<dbReference type="GO" id="GO:0000166">
    <property type="term" value="F:nucleotide binding"/>
    <property type="evidence" value="ECO:0007669"/>
    <property type="project" value="InterPro"/>
</dbReference>
<feature type="domain" description="Gfo/Idh/MocA-like oxidoreductase N-terminal" evidence="6">
    <location>
        <begin position="10"/>
        <end position="146"/>
    </location>
</feature>
<organism evidence="8 9">
    <name type="scientific">Kockovaella imperatae</name>
    <dbReference type="NCBI Taxonomy" id="4999"/>
    <lineage>
        <taxon>Eukaryota</taxon>
        <taxon>Fungi</taxon>
        <taxon>Dikarya</taxon>
        <taxon>Basidiomycota</taxon>
        <taxon>Agaricomycotina</taxon>
        <taxon>Tremellomycetes</taxon>
        <taxon>Tremellales</taxon>
        <taxon>Cuniculitremaceae</taxon>
        <taxon>Kockovaella</taxon>
    </lineage>
</organism>